<protein>
    <submittedName>
        <fullName evidence="3">Uncharacterized protein</fullName>
    </submittedName>
</protein>
<reference evidence="3 4" key="1">
    <citation type="submission" date="2021-12" db="EMBL/GenBank/DDBJ databases">
        <title>Discovery of the Pendulisporaceae a myxobacterial family with distinct sporulation behavior and unique specialized metabolism.</title>
        <authorList>
            <person name="Garcia R."/>
            <person name="Popoff A."/>
            <person name="Bader C.D."/>
            <person name="Loehr J."/>
            <person name="Walesch S."/>
            <person name="Walt C."/>
            <person name="Boldt J."/>
            <person name="Bunk B."/>
            <person name="Haeckl F.J.F.P.J."/>
            <person name="Gunesch A.P."/>
            <person name="Birkelbach J."/>
            <person name="Nuebel U."/>
            <person name="Pietschmann T."/>
            <person name="Bach T."/>
            <person name="Mueller R."/>
        </authorList>
    </citation>
    <scope>NUCLEOTIDE SEQUENCE [LARGE SCALE GENOMIC DNA]</scope>
    <source>
        <strain evidence="3 4">MSr12523</strain>
    </source>
</reference>
<evidence type="ECO:0000313" key="3">
    <source>
        <dbReference type="EMBL" id="WXA96256.1"/>
    </source>
</evidence>
<dbReference type="RefSeq" id="WP_394846872.1">
    <property type="nucleotide sequence ID" value="NZ_CP089982.1"/>
</dbReference>
<evidence type="ECO:0000256" key="1">
    <source>
        <dbReference type="SAM" id="MobiDB-lite"/>
    </source>
</evidence>
<evidence type="ECO:0000256" key="2">
    <source>
        <dbReference type="SAM" id="SignalP"/>
    </source>
</evidence>
<sequence>MRSRRAVLWAVGLCLPALHAWACSLAEGGFGPMMGADATVDASFSVPKDTGSEEVAPDTTTDAGVEDAADAGMDADADEQCRRACDGGVCVAGACTIECSPSSPCGHDRCPAGVPCKLHCKGQFACDAVECTNCEVRCDGPQACKNKISCEGSGCAILCCGAQSCLGNVECEGAGCGVVCDPSNSACANTPKCENGLPTCDAGHEC</sequence>
<keyword evidence="4" id="KW-1185">Reference proteome</keyword>
<accession>A0ABZ2KC41</accession>
<evidence type="ECO:0000313" key="4">
    <source>
        <dbReference type="Proteomes" id="UP001379533"/>
    </source>
</evidence>
<feature type="signal peptide" evidence="2">
    <location>
        <begin position="1"/>
        <end position="22"/>
    </location>
</feature>
<proteinExistence type="predicted"/>
<dbReference type="Proteomes" id="UP001379533">
    <property type="component" value="Chromosome"/>
</dbReference>
<dbReference type="EMBL" id="CP089982">
    <property type="protein sequence ID" value="WXA96256.1"/>
    <property type="molecule type" value="Genomic_DNA"/>
</dbReference>
<feature type="region of interest" description="Disordered" evidence="1">
    <location>
        <begin position="45"/>
        <end position="64"/>
    </location>
</feature>
<feature type="chain" id="PRO_5045506643" evidence="2">
    <location>
        <begin position="23"/>
        <end position="206"/>
    </location>
</feature>
<name>A0ABZ2KC41_9BACT</name>
<gene>
    <name evidence="3" type="ORF">LZC95_05325</name>
</gene>
<organism evidence="3 4">
    <name type="scientific">Pendulispora brunnea</name>
    <dbReference type="NCBI Taxonomy" id="2905690"/>
    <lineage>
        <taxon>Bacteria</taxon>
        <taxon>Pseudomonadati</taxon>
        <taxon>Myxococcota</taxon>
        <taxon>Myxococcia</taxon>
        <taxon>Myxococcales</taxon>
        <taxon>Sorangiineae</taxon>
        <taxon>Pendulisporaceae</taxon>
        <taxon>Pendulispora</taxon>
    </lineage>
</organism>
<keyword evidence="2" id="KW-0732">Signal</keyword>